<reference evidence="1 2" key="1">
    <citation type="submission" date="2021-09" db="EMBL/GenBank/DDBJ databases">
        <title>Whole genome sequence of Nocardioides sp. GBK3QG-3.</title>
        <authorList>
            <person name="Tuo L."/>
        </authorList>
    </citation>
    <scope>NUCLEOTIDE SEQUENCE [LARGE SCALE GENOMIC DNA]</scope>
    <source>
        <strain evidence="1 2">GBK3QG-3</strain>
    </source>
</reference>
<proteinExistence type="predicted"/>
<protein>
    <recommendedName>
        <fullName evidence="3">Ferrous iron transport protein A</fullName>
    </recommendedName>
</protein>
<accession>A0ABS7UFJ0</accession>
<organism evidence="1 2">
    <name type="scientific">Nocardioides mangrovi</name>
    <dbReference type="NCBI Taxonomy" id="2874580"/>
    <lineage>
        <taxon>Bacteria</taxon>
        <taxon>Bacillati</taxon>
        <taxon>Actinomycetota</taxon>
        <taxon>Actinomycetes</taxon>
        <taxon>Propionibacteriales</taxon>
        <taxon>Nocardioidaceae</taxon>
        <taxon>Nocardioides</taxon>
    </lineage>
</organism>
<dbReference type="Proteomes" id="UP000780875">
    <property type="component" value="Unassembled WGS sequence"/>
</dbReference>
<name>A0ABS7UFJ0_9ACTN</name>
<dbReference type="RefSeq" id="WP_224124133.1">
    <property type="nucleotide sequence ID" value="NZ_JAIQZJ010000009.1"/>
</dbReference>
<gene>
    <name evidence="1" type="ORF">K8U61_16480</name>
</gene>
<evidence type="ECO:0008006" key="3">
    <source>
        <dbReference type="Google" id="ProtNLM"/>
    </source>
</evidence>
<sequence length="95" mass="10456">MIEPNDRSALTIKALKPGDPIEVRFNPFASAGVQGFVVACAESRLRVKVHATVGSLETDGDPCLNWDVIIPWTSITFVRHLKDKPVVCPCREDLP</sequence>
<comment type="caution">
    <text evidence="1">The sequence shown here is derived from an EMBL/GenBank/DDBJ whole genome shotgun (WGS) entry which is preliminary data.</text>
</comment>
<dbReference type="EMBL" id="JAIQZJ010000009">
    <property type="protein sequence ID" value="MBZ5739773.1"/>
    <property type="molecule type" value="Genomic_DNA"/>
</dbReference>
<keyword evidence="2" id="KW-1185">Reference proteome</keyword>
<evidence type="ECO:0000313" key="1">
    <source>
        <dbReference type="EMBL" id="MBZ5739773.1"/>
    </source>
</evidence>
<evidence type="ECO:0000313" key="2">
    <source>
        <dbReference type="Proteomes" id="UP000780875"/>
    </source>
</evidence>